<dbReference type="EMBL" id="STGU01000006">
    <property type="protein sequence ID" value="THV35549.1"/>
    <property type="molecule type" value="Genomic_DNA"/>
</dbReference>
<dbReference type="Proteomes" id="UP000307378">
    <property type="component" value="Unassembled WGS sequence"/>
</dbReference>
<proteinExistence type="predicted"/>
<sequence>MRGLPEMASELGLKEFEWDENKRRLNVQNHGIDFIDAANALRTGPRLDIESYRNGELRTLSICPDTLKLIAVVFTMRGDLCRIISARTARKDEQRKYRQIYN</sequence>
<dbReference type="Pfam" id="PF04365">
    <property type="entry name" value="BrnT_toxin"/>
    <property type="match status" value="1"/>
</dbReference>
<dbReference type="InterPro" id="IPR038573">
    <property type="entry name" value="BrnT_sf"/>
</dbReference>
<dbReference type="AlphaFoldDB" id="A0A4S8Q4I3"/>
<comment type="caution">
    <text evidence="1">The sequence shown here is derived from an EMBL/GenBank/DDBJ whole genome shotgun (WGS) entry which is preliminary data.</text>
</comment>
<dbReference type="InterPro" id="IPR007460">
    <property type="entry name" value="BrnT_toxin"/>
</dbReference>
<protein>
    <submittedName>
        <fullName evidence="1">BrnT family toxin</fullName>
    </submittedName>
</protein>
<accession>A0A4S8Q4I3</accession>
<name>A0A4S8Q4I3_9HYPH</name>
<organism evidence="1 2">
    <name type="scientific">Rhizobium rosettiformans W3</name>
    <dbReference type="NCBI Taxonomy" id="538378"/>
    <lineage>
        <taxon>Bacteria</taxon>
        <taxon>Pseudomonadati</taxon>
        <taxon>Pseudomonadota</taxon>
        <taxon>Alphaproteobacteria</taxon>
        <taxon>Hyphomicrobiales</taxon>
        <taxon>Rhizobiaceae</taxon>
        <taxon>Rhizobium/Agrobacterium group</taxon>
        <taxon>Rhizobium</taxon>
    </lineage>
</organism>
<dbReference type="Gene3D" id="3.10.450.530">
    <property type="entry name" value="Ribonuclease toxin, BrnT, of type II toxin-antitoxin system"/>
    <property type="match status" value="1"/>
</dbReference>
<gene>
    <name evidence="1" type="ORF">FAA86_12235</name>
</gene>
<reference evidence="1 2" key="1">
    <citation type="submission" date="2019-04" db="EMBL/GenBank/DDBJ databases">
        <title>genome sequence of strain W3.</title>
        <authorList>
            <person name="Gao J."/>
            <person name="Sun J."/>
        </authorList>
    </citation>
    <scope>NUCLEOTIDE SEQUENCE [LARGE SCALE GENOMIC DNA]</scope>
    <source>
        <strain evidence="1 2">W3</strain>
    </source>
</reference>
<evidence type="ECO:0000313" key="2">
    <source>
        <dbReference type="Proteomes" id="UP000307378"/>
    </source>
</evidence>
<evidence type="ECO:0000313" key="1">
    <source>
        <dbReference type="EMBL" id="THV35549.1"/>
    </source>
</evidence>